<proteinExistence type="predicted"/>
<protein>
    <submittedName>
        <fullName evidence="5">Transcriptional regulator, AraC family</fullName>
    </submittedName>
</protein>
<dbReference type="InterPro" id="IPR020449">
    <property type="entry name" value="Tscrpt_reg_AraC-type_HTH"/>
</dbReference>
<keyword evidence="2" id="KW-0238">DNA-binding</keyword>
<dbReference type="AlphaFoldDB" id="Q0B4N6"/>
<sequence>MLLRDNCFSIWAKSALRGFLRMSFWDFTRSPASARLLADFGDERGVSRTKLLSGTGLADAQLDDPNVEVTAAQELRLTGNLLRALGRAPGLGFEVGQRYHFSAYGVWGYGLIASATARDALALAMRFLPLTYAFTVITYREEAHTCVLNFGAPELDADLSRFLVERDMTAAVVLLQEIGGDDFALSRFTMQAASAASVATSTRAPAPRIAGVEPAFGARANSVAFDRGFLDRPLPHANPLTVSMCEQMCVQLVEARRARVGTSEMVRQYLTATPGNVPFSLDDIARLMNTSPRTLKRRLQEEGTTFRTLLAQARGAMAETLLGDAHLSLTEVAERLGFSDLSSFSQAFKRWYGVPPGTYRSGLLRDGARTDAA</sequence>
<dbReference type="Gene3D" id="1.10.10.60">
    <property type="entry name" value="Homeodomain-like"/>
    <property type="match status" value="1"/>
</dbReference>
<evidence type="ECO:0000259" key="4">
    <source>
        <dbReference type="PROSITE" id="PS01124"/>
    </source>
</evidence>
<feature type="domain" description="HTH araC/xylS-type" evidence="4">
    <location>
        <begin position="264"/>
        <end position="362"/>
    </location>
</feature>
<evidence type="ECO:0000256" key="2">
    <source>
        <dbReference type="ARBA" id="ARBA00023125"/>
    </source>
</evidence>
<dbReference type="Pfam" id="PF12625">
    <property type="entry name" value="Arabinose_bd"/>
    <property type="match status" value="1"/>
</dbReference>
<reference evidence="5" key="1">
    <citation type="submission" date="2006-08" db="EMBL/GenBank/DDBJ databases">
        <title>Complete sequence of Chromosome 2 of Burkholderia cepacia AMMD.</title>
        <authorList>
            <consortium name="US DOE Joint Genome Institute"/>
            <person name="Copeland A."/>
            <person name="Lucas S."/>
            <person name="Lapidus A."/>
            <person name="Barry K."/>
            <person name="Detter J.C."/>
            <person name="Glavina del Rio T."/>
            <person name="Hammon N."/>
            <person name="Israni S."/>
            <person name="Pitluck S."/>
            <person name="Bruce D."/>
            <person name="Chain P."/>
            <person name="Malfatti S."/>
            <person name="Shin M."/>
            <person name="Vergez L."/>
            <person name="Schmutz J."/>
            <person name="Larimer F."/>
            <person name="Land M."/>
            <person name="Hauser L."/>
            <person name="Kyrpides N."/>
            <person name="Kim E."/>
            <person name="Parke J."/>
            <person name="Coenye T."/>
            <person name="Konstantinidis K."/>
            <person name="Ramette A."/>
            <person name="Tiedje J."/>
            <person name="Richardson P."/>
        </authorList>
    </citation>
    <scope>NUCLEOTIDE SEQUENCE</scope>
    <source>
        <strain evidence="5">AMMD</strain>
    </source>
</reference>
<dbReference type="Pfam" id="PF12833">
    <property type="entry name" value="HTH_18"/>
    <property type="match status" value="1"/>
</dbReference>
<evidence type="ECO:0000313" key="6">
    <source>
        <dbReference type="Proteomes" id="UP000000662"/>
    </source>
</evidence>
<dbReference type="PRINTS" id="PR00032">
    <property type="entry name" value="HTHARAC"/>
</dbReference>
<evidence type="ECO:0000313" key="5">
    <source>
        <dbReference type="EMBL" id="ABI90887.1"/>
    </source>
</evidence>
<dbReference type="PANTHER" id="PTHR47894:SF1">
    <property type="entry name" value="HTH-TYPE TRANSCRIPTIONAL REGULATOR VQSM"/>
    <property type="match status" value="1"/>
</dbReference>
<dbReference type="InterPro" id="IPR018060">
    <property type="entry name" value="HTH_AraC"/>
</dbReference>
<keyword evidence="1" id="KW-0805">Transcription regulation</keyword>
<gene>
    <name evidence="5" type="ordered locus">Bamb_5340</name>
</gene>
<evidence type="ECO:0000256" key="1">
    <source>
        <dbReference type="ARBA" id="ARBA00023015"/>
    </source>
</evidence>
<dbReference type="GO" id="GO:0005829">
    <property type="term" value="C:cytosol"/>
    <property type="evidence" value="ECO:0007669"/>
    <property type="project" value="TreeGrafter"/>
</dbReference>
<keyword evidence="6" id="KW-1185">Reference proteome</keyword>
<dbReference type="InterPro" id="IPR009057">
    <property type="entry name" value="Homeodomain-like_sf"/>
</dbReference>
<dbReference type="KEGG" id="bam:Bamb_5340"/>
<keyword evidence="3" id="KW-0804">Transcription</keyword>
<dbReference type="GO" id="GO:0000976">
    <property type="term" value="F:transcription cis-regulatory region binding"/>
    <property type="evidence" value="ECO:0007669"/>
    <property type="project" value="TreeGrafter"/>
</dbReference>
<dbReference type="InterPro" id="IPR032687">
    <property type="entry name" value="AraC-type_N"/>
</dbReference>
<dbReference type="Proteomes" id="UP000000662">
    <property type="component" value="Chromosome 2"/>
</dbReference>
<name>Q0B4N6_BURCM</name>
<dbReference type="EMBL" id="CP000441">
    <property type="protein sequence ID" value="ABI90887.1"/>
    <property type="molecule type" value="Genomic_DNA"/>
</dbReference>
<evidence type="ECO:0000256" key="3">
    <source>
        <dbReference type="ARBA" id="ARBA00023163"/>
    </source>
</evidence>
<dbReference type="PROSITE" id="PS01124">
    <property type="entry name" value="HTH_ARAC_FAMILY_2"/>
    <property type="match status" value="1"/>
</dbReference>
<dbReference type="SMART" id="SM00342">
    <property type="entry name" value="HTH_ARAC"/>
    <property type="match status" value="1"/>
</dbReference>
<dbReference type="GO" id="GO:0003700">
    <property type="term" value="F:DNA-binding transcription factor activity"/>
    <property type="evidence" value="ECO:0007669"/>
    <property type="project" value="InterPro"/>
</dbReference>
<accession>Q0B4N6</accession>
<dbReference type="eggNOG" id="COG2207">
    <property type="taxonomic scope" value="Bacteria"/>
</dbReference>
<dbReference type="SUPFAM" id="SSF46689">
    <property type="entry name" value="Homeodomain-like"/>
    <property type="match status" value="1"/>
</dbReference>
<dbReference type="PANTHER" id="PTHR47894">
    <property type="entry name" value="HTH-TYPE TRANSCRIPTIONAL REGULATOR GADX"/>
    <property type="match status" value="1"/>
</dbReference>
<organism evidence="5 6">
    <name type="scientific">Burkholderia ambifaria (strain ATCC BAA-244 / DSM 16087 / CCUG 44356 / LMG 19182 / AMMD)</name>
    <name type="common">Burkholderia cepacia (strain AMMD)</name>
    <dbReference type="NCBI Taxonomy" id="339670"/>
    <lineage>
        <taxon>Bacteria</taxon>
        <taxon>Pseudomonadati</taxon>
        <taxon>Pseudomonadota</taxon>
        <taxon>Betaproteobacteria</taxon>
        <taxon>Burkholderiales</taxon>
        <taxon>Burkholderiaceae</taxon>
        <taxon>Burkholderia</taxon>
        <taxon>Burkholderia cepacia complex</taxon>
    </lineage>
</organism>